<organism evidence="1">
    <name type="scientific">Tanacetum cinerariifolium</name>
    <name type="common">Dalmatian daisy</name>
    <name type="synonym">Chrysanthemum cinerariifolium</name>
    <dbReference type="NCBI Taxonomy" id="118510"/>
    <lineage>
        <taxon>Eukaryota</taxon>
        <taxon>Viridiplantae</taxon>
        <taxon>Streptophyta</taxon>
        <taxon>Embryophyta</taxon>
        <taxon>Tracheophyta</taxon>
        <taxon>Spermatophyta</taxon>
        <taxon>Magnoliopsida</taxon>
        <taxon>eudicotyledons</taxon>
        <taxon>Gunneridae</taxon>
        <taxon>Pentapetalae</taxon>
        <taxon>asterids</taxon>
        <taxon>campanulids</taxon>
        <taxon>Asterales</taxon>
        <taxon>Asteraceae</taxon>
        <taxon>Asteroideae</taxon>
        <taxon>Anthemideae</taxon>
        <taxon>Anthemidinae</taxon>
        <taxon>Tanacetum</taxon>
    </lineage>
</organism>
<protein>
    <submittedName>
        <fullName evidence="1">Uncharacterized protein</fullName>
    </submittedName>
</protein>
<dbReference type="EMBL" id="BKCJ010010965">
    <property type="protein sequence ID" value="GEU93965.1"/>
    <property type="molecule type" value="Genomic_DNA"/>
</dbReference>
<comment type="caution">
    <text evidence="1">The sequence shown here is derived from an EMBL/GenBank/DDBJ whole genome shotgun (WGS) entry which is preliminary data.</text>
</comment>
<sequence>MTKLPTCTCDANKELLLHHQLMKLMQFLIRLDDCYQPVRSAFLIRDSLLEVKNAYTIVSREESHRGVLKSSSTTELKISATSSTAKSFNKNRRVFNYNNNTRGPNNNNVSNVNGGPNPNLIYKSCGMIGHTIERCYELIGYLIGFKKVSNPIKKNGFNNLIDDTPSRSVRANMAGRASFFNVGMFDVVDITNLKITVGHQNGTLVTISHVGNLKFSNNVVLYDVFVVPGYCVSLMAKWTMDPFPLSEDNSKDLGELVHLDLWGPYRVPKKEAFKLPSSVLNGKSPYE</sequence>
<name>A0A6L2PAU3_TANCI</name>
<evidence type="ECO:0000313" key="1">
    <source>
        <dbReference type="EMBL" id="GEU93965.1"/>
    </source>
</evidence>
<gene>
    <name evidence="1" type="ORF">Tci_065943</name>
</gene>
<dbReference type="PANTHER" id="PTHR34222">
    <property type="entry name" value="GAG_PRE-INTEGRS DOMAIN-CONTAINING PROTEIN"/>
    <property type="match status" value="1"/>
</dbReference>
<reference evidence="1" key="1">
    <citation type="journal article" date="2019" name="Sci. Rep.">
        <title>Draft genome of Tanacetum cinerariifolium, the natural source of mosquito coil.</title>
        <authorList>
            <person name="Yamashiro T."/>
            <person name="Shiraishi A."/>
            <person name="Satake H."/>
            <person name="Nakayama K."/>
        </authorList>
    </citation>
    <scope>NUCLEOTIDE SEQUENCE</scope>
</reference>
<dbReference type="PANTHER" id="PTHR34222:SF99">
    <property type="entry name" value="PROTEIN, PUTATIVE-RELATED"/>
    <property type="match status" value="1"/>
</dbReference>
<accession>A0A6L2PAU3</accession>
<proteinExistence type="predicted"/>
<dbReference type="AlphaFoldDB" id="A0A6L2PAU3"/>